<reference evidence="2" key="1">
    <citation type="submission" date="2022-08" db="EMBL/GenBank/DDBJ databases">
        <title>Novel sulphate-reducing endosymbionts in the free-living metamonad Anaeramoeba.</title>
        <authorList>
            <person name="Jerlstrom-Hultqvist J."/>
            <person name="Cepicka I."/>
            <person name="Gallot-Lavallee L."/>
            <person name="Salas-Leiva D."/>
            <person name="Curtis B.A."/>
            <person name="Zahonova K."/>
            <person name="Pipaliya S."/>
            <person name="Dacks J."/>
            <person name="Roger A.J."/>
        </authorList>
    </citation>
    <scope>NUCLEOTIDE SEQUENCE</scope>
    <source>
        <strain evidence="2">Busselton2</strain>
    </source>
</reference>
<sequence length="389" mass="45166">MGNSANSHNIKKRHYKKYIKRLEDSKLPVAVLNGEGKIVDFTSTFMKEVGWVGKDHLFRNHKPGRISAKIQNHYKCDTQTAIKMGVGEVMKSSDGLLTRPWNGVDQFGTPIPLWIYCTLISVGDKPHIQTIWKKRTVMENSELEEPVEIDSSILKVKISDDASVTSHNVSNLSEGTLEIKQEKQPKKDKKPKRDKVNKNKKSKKDKKLKKDKKPKKDKKSKSLSGRGRPTISRTETKENTESEYSQTLIVDDFEEQNKIDQIIESMKNKSRGLDQIKYEMDLINDLNSLVKVIENIKLIRDEHIGKLTSKLRNQNSKNKKKISDLEKLYQKKYTNYEKKNEDKMKIINENRKLKQIISKLYSHIKHNHEKEDKLFVDLEKEKILGLNKN</sequence>
<evidence type="ECO:0000313" key="2">
    <source>
        <dbReference type="EMBL" id="KAJ3442582.1"/>
    </source>
</evidence>
<name>A0AAV7ZPJ7_9EUKA</name>
<comment type="caution">
    <text evidence="2">The sequence shown here is derived from an EMBL/GenBank/DDBJ whole genome shotgun (WGS) entry which is preliminary data.</text>
</comment>
<evidence type="ECO:0000256" key="1">
    <source>
        <dbReference type="SAM" id="MobiDB-lite"/>
    </source>
</evidence>
<dbReference type="Proteomes" id="UP001146793">
    <property type="component" value="Unassembled WGS sequence"/>
</dbReference>
<feature type="compositionally biased region" description="Basic residues" evidence="1">
    <location>
        <begin position="186"/>
        <end position="221"/>
    </location>
</feature>
<dbReference type="EMBL" id="JANTQA010000026">
    <property type="protein sequence ID" value="KAJ3442582.1"/>
    <property type="molecule type" value="Genomic_DNA"/>
</dbReference>
<proteinExistence type="predicted"/>
<gene>
    <name evidence="2" type="ORF">M0812_12320</name>
</gene>
<organism evidence="2 3">
    <name type="scientific">Anaeramoeba flamelloides</name>
    <dbReference type="NCBI Taxonomy" id="1746091"/>
    <lineage>
        <taxon>Eukaryota</taxon>
        <taxon>Metamonada</taxon>
        <taxon>Anaeramoebidae</taxon>
        <taxon>Anaeramoeba</taxon>
    </lineage>
</organism>
<dbReference type="AlphaFoldDB" id="A0AAV7ZPJ7"/>
<accession>A0AAV7ZPJ7</accession>
<evidence type="ECO:0000313" key="3">
    <source>
        <dbReference type="Proteomes" id="UP001146793"/>
    </source>
</evidence>
<protein>
    <submittedName>
        <fullName evidence="2">Uncharacterized protein</fullName>
    </submittedName>
</protein>
<feature type="region of interest" description="Disordered" evidence="1">
    <location>
        <begin position="175"/>
        <end position="247"/>
    </location>
</feature>